<evidence type="ECO:0000256" key="2">
    <source>
        <dbReference type="ARBA" id="ARBA00023125"/>
    </source>
</evidence>
<keyword evidence="6" id="KW-1185">Reference proteome</keyword>
<dbReference type="RefSeq" id="WP_093797457.1">
    <property type="nucleotide sequence ID" value="NZ_CP155571.1"/>
</dbReference>
<accession>A0ABZ3J1W0</accession>
<dbReference type="PROSITE" id="PS01124">
    <property type="entry name" value="HTH_ARAC_FAMILY_2"/>
    <property type="match status" value="1"/>
</dbReference>
<reference evidence="5" key="1">
    <citation type="submission" date="2024-05" db="EMBL/GenBank/DDBJ databases">
        <title>Isolation and characterization of Sporomusa carbonis sp. nov., a carboxydotrophic hydrogenogen in the genus of Sporomusa isolated from a charcoal burning pile.</title>
        <authorList>
            <person name="Boeer T."/>
            <person name="Rosenbaum F."/>
            <person name="Eysell L."/>
            <person name="Mueller V."/>
            <person name="Daniel R."/>
            <person name="Poehlein A."/>
        </authorList>
    </citation>
    <scope>NUCLEOTIDE SEQUENCE [LARGE SCALE GENOMIC DNA]</scope>
    <source>
        <strain evidence="5">DSM 3132</strain>
    </source>
</reference>
<dbReference type="InterPro" id="IPR020449">
    <property type="entry name" value="Tscrpt_reg_AraC-type_HTH"/>
</dbReference>
<evidence type="ECO:0000313" key="6">
    <source>
        <dbReference type="Proteomes" id="UP000216052"/>
    </source>
</evidence>
<dbReference type="PROSITE" id="PS00041">
    <property type="entry name" value="HTH_ARAC_FAMILY_1"/>
    <property type="match status" value="1"/>
</dbReference>
<dbReference type="Gene3D" id="2.60.120.10">
    <property type="entry name" value="Jelly Rolls"/>
    <property type="match status" value="1"/>
</dbReference>
<dbReference type="Pfam" id="PF02311">
    <property type="entry name" value="AraC_binding"/>
    <property type="match status" value="1"/>
</dbReference>
<organism evidence="5 6">
    <name type="scientific">Sporomusa acidovorans (strain ATCC 49682 / DSM 3132 / Mol)</name>
    <dbReference type="NCBI Taxonomy" id="1123286"/>
    <lineage>
        <taxon>Bacteria</taxon>
        <taxon>Bacillati</taxon>
        <taxon>Bacillota</taxon>
        <taxon>Negativicutes</taxon>
        <taxon>Selenomonadales</taxon>
        <taxon>Sporomusaceae</taxon>
        <taxon>Sporomusa</taxon>
    </lineage>
</organism>
<sequence length="284" mass="33816">MIIIDSGQMIDHHMKSDFPIKIRRVEYYKPGPILKKHWHKEFMIFYIEKGWAVIHCNSLAIPVKAGDLVVINCNDIHYIENCSDHLIERYVIVDFAFLLSHKDDICQTKYIVPLLETHIRFHNKIENDEKLKSQVIRLIQEYERQGVGYELRTKANLYLILVSLLERHQVPTADREKLNHQQQQLYPILQYIEEHYSQKIMLKDLSAIINMSPHHLCRLFKKLMGTPPIEYINHLRINEAMKLLRKHRLSVSEVSMIVGFNDSNYFSRLFKKYHNISPKDIRRS</sequence>
<dbReference type="InterPro" id="IPR037923">
    <property type="entry name" value="HTH-like"/>
</dbReference>
<dbReference type="SUPFAM" id="SSF51215">
    <property type="entry name" value="Regulatory protein AraC"/>
    <property type="match status" value="1"/>
</dbReference>
<dbReference type="Gene3D" id="1.10.10.60">
    <property type="entry name" value="Homeodomain-like"/>
    <property type="match status" value="2"/>
</dbReference>
<evidence type="ECO:0000259" key="4">
    <source>
        <dbReference type="PROSITE" id="PS01124"/>
    </source>
</evidence>
<evidence type="ECO:0000256" key="1">
    <source>
        <dbReference type="ARBA" id="ARBA00023015"/>
    </source>
</evidence>
<dbReference type="SUPFAM" id="SSF46689">
    <property type="entry name" value="Homeodomain-like"/>
    <property type="match status" value="2"/>
</dbReference>
<feature type="domain" description="HTH araC/xylS-type" evidence="4">
    <location>
        <begin position="186"/>
        <end position="284"/>
    </location>
</feature>
<evidence type="ECO:0000313" key="5">
    <source>
        <dbReference type="EMBL" id="XFO72364.1"/>
    </source>
</evidence>
<dbReference type="SMART" id="SM00342">
    <property type="entry name" value="HTH_ARAC"/>
    <property type="match status" value="1"/>
</dbReference>
<protein>
    <submittedName>
        <fullName evidence="5">HTH-type transcriptional activator RhaS</fullName>
    </submittedName>
</protein>
<dbReference type="Proteomes" id="UP000216052">
    <property type="component" value="Chromosome"/>
</dbReference>
<evidence type="ECO:0000256" key="3">
    <source>
        <dbReference type="ARBA" id="ARBA00023163"/>
    </source>
</evidence>
<dbReference type="EMBL" id="CP155571">
    <property type="protein sequence ID" value="XFO72364.1"/>
    <property type="molecule type" value="Genomic_DNA"/>
</dbReference>
<dbReference type="InterPro" id="IPR018060">
    <property type="entry name" value="HTH_AraC"/>
</dbReference>
<dbReference type="PANTHER" id="PTHR43280:SF28">
    <property type="entry name" value="HTH-TYPE TRANSCRIPTIONAL ACTIVATOR RHAS"/>
    <property type="match status" value="1"/>
</dbReference>
<dbReference type="PRINTS" id="PR00032">
    <property type="entry name" value="HTHARAC"/>
</dbReference>
<keyword evidence="1" id="KW-0805">Transcription regulation</keyword>
<name>A0ABZ3J1W0_SPOA4</name>
<dbReference type="PANTHER" id="PTHR43280">
    <property type="entry name" value="ARAC-FAMILY TRANSCRIPTIONAL REGULATOR"/>
    <property type="match status" value="1"/>
</dbReference>
<dbReference type="InterPro" id="IPR018062">
    <property type="entry name" value="HTH_AraC-typ_CS"/>
</dbReference>
<keyword evidence="2" id="KW-0238">DNA-binding</keyword>
<dbReference type="InterPro" id="IPR014710">
    <property type="entry name" value="RmlC-like_jellyroll"/>
</dbReference>
<dbReference type="InterPro" id="IPR003313">
    <property type="entry name" value="AraC-bd"/>
</dbReference>
<keyword evidence="3" id="KW-0804">Transcription</keyword>
<dbReference type="InterPro" id="IPR009057">
    <property type="entry name" value="Homeodomain-like_sf"/>
</dbReference>
<gene>
    <name evidence="5" type="primary">rhaS_2</name>
    <name evidence="5" type="ORF">SPACI_024160</name>
</gene>
<proteinExistence type="predicted"/>
<dbReference type="Pfam" id="PF12833">
    <property type="entry name" value="HTH_18"/>
    <property type="match status" value="1"/>
</dbReference>